<name>A0ABY3EGR3_9BURK</name>
<keyword evidence="4 9" id="KW-0378">Hydrolase</keyword>
<reference evidence="9 10" key="1">
    <citation type="submission" date="2019-05" db="EMBL/GenBank/DDBJ databases">
        <title>Whole genome sequence analysis of Cupriavidus campinensis S14E4C strain.</title>
        <authorList>
            <person name="Abbaszade G."/>
            <person name="Szabo A."/>
            <person name="Toumi M."/>
            <person name="Toth E."/>
        </authorList>
    </citation>
    <scope>NUCLEOTIDE SEQUENCE [LARGE SCALE GENOMIC DNA]</scope>
    <source>
        <strain evidence="9 10">S14E4C</strain>
    </source>
</reference>
<comment type="similarity">
    <text evidence="2">Belongs to the glycosyl hydrolase 8 (cellulase D) family.</text>
</comment>
<keyword evidence="8" id="KW-0732">Signal</keyword>
<dbReference type="RefSeq" id="WP_144201858.1">
    <property type="nucleotide sequence ID" value="NZ_CP097330.1"/>
</dbReference>
<evidence type="ECO:0000256" key="3">
    <source>
        <dbReference type="ARBA" id="ARBA00012601"/>
    </source>
</evidence>
<gene>
    <name evidence="9" type="primary">bcsZ</name>
    <name evidence="9" type="ORF">FGG12_24410</name>
</gene>
<dbReference type="EMBL" id="VCIZ01000018">
    <property type="protein sequence ID" value="TSP10111.1"/>
    <property type="molecule type" value="Genomic_DNA"/>
</dbReference>
<feature type="signal peptide" evidence="8">
    <location>
        <begin position="1"/>
        <end position="30"/>
    </location>
</feature>
<dbReference type="SUPFAM" id="SSF48208">
    <property type="entry name" value="Six-hairpin glycosidases"/>
    <property type="match status" value="1"/>
</dbReference>
<dbReference type="NCBIfam" id="NF008305">
    <property type="entry name" value="PRK11097.1"/>
    <property type="match status" value="1"/>
</dbReference>
<sequence length="391" mass="42542">MRRVLPRWLRQIARGLVMTTLAGVSLASLAATCPWPDWDAFRRDTISPDGRVVDASTERQATVSEGQAYALFFALVANDRATFDKLLGWTENNLARGDLSAHLPAWIWGKRDSGPEAGTWGVIDDNAASDADLWISYTLLEAGRLWRERRFTALGTLVARRALREESAVLPGLGRTLLPGPVGFHPTPDSWRLNPSYVPLPVMRRLAAALTEDRGWQAMVESAGRLIVDTAPRGFSPDWVLYQKGAGFRPDTDTQATGSYDSIRVYLWAGMTAAGDPLRAGVLRTLHPMADYVLANGHPPERVDTQAGTFGPNAGNAGFSAAIAPFMLAQGQPDAARAQAQRTRTLAAQSPSGYYGQVLTLFGLGHVDGLYRFEADGKLVPAWNTACPARR</sequence>
<evidence type="ECO:0000313" key="10">
    <source>
        <dbReference type="Proteomes" id="UP000318943"/>
    </source>
</evidence>
<dbReference type="PRINTS" id="PR00735">
    <property type="entry name" value="GLHYDRLASE8"/>
</dbReference>
<dbReference type="Proteomes" id="UP000318943">
    <property type="component" value="Unassembled WGS sequence"/>
</dbReference>
<dbReference type="Gene3D" id="1.50.10.10">
    <property type="match status" value="1"/>
</dbReference>
<evidence type="ECO:0000256" key="5">
    <source>
        <dbReference type="ARBA" id="ARBA00023001"/>
    </source>
</evidence>
<evidence type="ECO:0000256" key="4">
    <source>
        <dbReference type="ARBA" id="ARBA00022801"/>
    </source>
</evidence>
<organism evidence="9 10">
    <name type="scientific">Cupriavidus campinensis</name>
    <dbReference type="NCBI Taxonomy" id="151783"/>
    <lineage>
        <taxon>Bacteria</taxon>
        <taxon>Pseudomonadati</taxon>
        <taxon>Pseudomonadota</taxon>
        <taxon>Betaproteobacteria</taxon>
        <taxon>Burkholderiales</taxon>
        <taxon>Burkholderiaceae</taxon>
        <taxon>Cupriavidus</taxon>
    </lineage>
</organism>
<evidence type="ECO:0000256" key="8">
    <source>
        <dbReference type="SAM" id="SignalP"/>
    </source>
</evidence>
<comment type="caution">
    <text evidence="9">The sequence shown here is derived from an EMBL/GenBank/DDBJ whole genome shotgun (WGS) entry which is preliminary data.</text>
</comment>
<evidence type="ECO:0000256" key="6">
    <source>
        <dbReference type="ARBA" id="ARBA00023295"/>
    </source>
</evidence>
<dbReference type="EC" id="3.2.1.4" evidence="3"/>
<dbReference type="InterPro" id="IPR008928">
    <property type="entry name" value="6-hairpin_glycosidase_sf"/>
</dbReference>
<keyword evidence="5" id="KW-0136">Cellulose degradation</keyword>
<dbReference type="Pfam" id="PF01270">
    <property type="entry name" value="Glyco_hydro_8"/>
    <property type="match status" value="1"/>
</dbReference>
<dbReference type="InterPro" id="IPR012341">
    <property type="entry name" value="6hp_glycosidase-like_sf"/>
</dbReference>
<keyword evidence="7" id="KW-0119">Carbohydrate metabolism</keyword>
<dbReference type="GO" id="GO:0008810">
    <property type="term" value="F:cellulase activity"/>
    <property type="evidence" value="ECO:0007669"/>
    <property type="project" value="UniProtKB-EC"/>
</dbReference>
<evidence type="ECO:0000256" key="1">
    <source>
        <dbReference type="ARBA" id="ARBA00000966"/>
    </source>
</evidence>
<keyword evidence="6 9" id="KW-0326">Glycosidase</keyword>
<keyword evidence="10" id="KW-1185">Reference proteome</keyword>
<protein>
    <recommendedName>
        <fullName evidence="3">cellulase</fullName>
        <ecNumber evidence="3">3.2.1.4</ecNumber>
    </recommendedName>
</protein>
<feature type="chain" id="PRO_5045345857" description="cellulase" evidence="8">
    <location>
        <begin position="31"/>
        <end position="391"/>
    </location>
</feature>
<evidence type="ECO:0000256" key="7">
    <source>
        <dbReference type="ARBA" id="ARBA00023326"/>
    </source>
</evidence>
<evidence type="ECO:0000313" key="9">
    <source>
        <dbReference type="EMBL" id="TSP10111.1"/>
    </source>
</evidence>
<dbReference type="InterPro" id="IPR002037">
    <property type="entry name" value="Glyco_hydro_8"/>
</dbReference>
<evidence type="ECO:0000256" key="2">
    <source>
        <dbReference type="ARBA" id="ARBA00009209"/>
    </source>
</evidence>
<comment type="catalytic activity">
    <reaction evidence="1">
        <text>Endohydrolysis of (1-&gt;4)-beta-D-glucosidic linkages in cellulose, lichenin and cereal beta-D-glucans.</text>
        <dbReference type="EC" id="3.2.1.4"/>
    </reaction>
</comment>
<keyword evidence="7" id="KW-0624">Polysaccharide degradation</keyword>
<proteinExistence type="inferred from homology"/>
<accession>A0ABY3EGR3</accession>